<sequence length="175" mass="19993">MIQDLKVVKTRKEPDGIIRLVQATPDQSEDIRALLVEAAEWMVDNELKHWTPDLFTLDSIHKYFDVRDVYVAYLNESPAGLFTLQGDDPAYWGALNDEAYGYLHRLTVGRAYRKRGLSSWMIDAAEEIVLAAGKKGLRLDCITHSSKLNEFYQGLGFIHQGVTDMGDRKVNLYQR</sequence>
<proteinExistence type="predicted"/>
<keyword evidence="1" id="KW-0808">Transferase</keyword>
<dbReference type="PANTHER" id="PTHR43877">
    <property type="entry name" value="AMINOALKYLPHOSPHONATE N-ACETYLTRANSFERASE-RELATED-RELATED"/>
    <property type="match status" value="1"/>
</dbReference>
<accession>A0ABR8SXZ2</accession>
<dbReference type="Gene3D" id="3.40.630.30">
    <property type="match status" value="1"/>
</dbReference>
<evidence type="ECO:0000256" key="2">
    <source>
        <dbReference type="ARBA" id="ARBA00023315"/>
    </source>
</evidence>
<evidence type="ECO:0000256" key="1">
    <source>
        <dbReference type="ARBA" id="ARBA00022679"/>
    </source>
</evidence>
<dbReference type="CDD" id="cd04301">
    <property type="entry name" value="NAT_SF"/>
    <property type="match status" value="1"/>
</dbReference>
<comment type="caution">
    <text evidence="4">The sequence shown here is derived from an EMBL/GenBank/DDBJ whole genome shotgun (WGS) entry which is preliminary data.</text>
</comment>
<dbReference type="InterPro" id="IPR000182">
    <property type="entry name" value="GNAT_dom"/>
</dbReference>
<reference evidence="4 5" key="1">
    <citation type="submission" date="2020-08" db="EMBL/GenBank/DDBJ databases">
        <title>A Genomic Blueprint of the Chicken Gut Microbiome.</title>
        <authorList>
            <person name="Gilroy R."/>
            <person name="Ravi A."/>
            <person name="Getino M."/>
            <person name="Pursley I."/>
            <person name="Horton D.L."/>
            <person name="Alikhan N.-F."/>
            <person name="Baker D."/>
            <person name="Gharbi K."/>
            <person name="Hall N."/>
            <person name="Watson M."/>
            <person name="Adriaenssens E.M."/>
            <person name="Foster-Nyarko E."/>
            <person name="Jarju S."/>
            <person name="Secka A."/>
            <person name="Antonio M."/>
            <person name="Oren A."/>
            <person name="Chaudhuri R."/>
            <person name="La Ragione R.M."/>
            <person name="Hildebrand F."/>
            <person name="Pallen M.J."/>
        </authorList>
    </citation>
    <scope>NUCLEOTIDE SEQUENCE [LARGE SCALE GENOMIC DNA]</scope>
    <source>
        <strain evidence="4 5">Sa2BVA9</strain>
    </source>
</reference>
<keyword evidence="5" id="KW-1185">Reference proteome</keyword>
<dbReference type="Proteomes" id="UP000608071">
    <property type="component" value="Unassembled WGS sequence"/>
</dbReference>
<evidence type="ECO:0000313" key="4">
    <source>
        <dbReference type="EMBL" id="MBD7968209.1"/>
    </source>
</evidence>
<organism evidence="4 5">
    <name type="scientific">Paenibacillus gallinarum</name>
    <dbReference type="NCBI Taxonomy" id="2762232"/>
    <lineage>
        <taxon>Bacteria</taxon>
        <taxon>Bacillati</taxon>
        <taxon>Bacillota</taxon>
        <taxon>Bacilli</taxon>
        <taxon>Bacillales</taxon>
        <taxon>Paenibacillaceae</taxon>
        <taxon>Paenibacillus</taxon>
    </lineage>
</organism>
<dbReference type="PANTHER" id="PTHR43877:SF2">
    <property type="entry name" value="AMINOALKYLPHOSPHONATE N-ACETYLTRANSFERASE-RELATED"/>
    <property type="match status" value="1"/>
</dbReference>
<evidence type="ECO:0000259" key="3">
    <source>
        <dbReference type="PROSITE" id="PS51186"/>
    </source>
</evidence>
<protein>
    <submittedName>
        <fullName evidence="4">GNAT family N-acetyltransferase</fullName>
    </submittedName>
</protein>
<dbReference type="PROSITE" id="PS51186">
    <property type="entry name" value="GNAT"/>
    <property type="match status" value="1"/>
</dbReference>
<name>A0ABR8SXZ2_9BACL</name>
<dbReference type="RefSeq" id="WP_191799394.1">
    <property type="nucleotide sequence ID" value="NZ_JACSQL010000002.1"/>
</dbReference>
<keyword evidence="2" id="KW-0012">Acyltransferase</keyword>
<dbReference type="EMBL" id="JACSQL010000002">
    <property type="protein sequence ID" value="MBD7968209.1"/>
    <property type="molecule type" value="Genomic_DNA"/>
</dbReference>
<feature type="domain" description="N-acetyltransferase" evidence="3">
    <location>
        <begin position="18"/>
        <end position="175"/>
    </location>
</feature>
<dbReference type="InterPro" id="IPR016181">
    <property type="entry name" value="Acyl_CoA_acyltransferase"/>
</dbReference>
<dbReference type="InterPro" id="IPR050832">
    <property type="entry name" value="Bact_Acetyltransf"/>
</dbReference>
<evidence type="ECO:0000313" key="5">
    <source>
        <dbReference type="Proteomes" id="UP000608071"/>
    </source>
</evidence>
<dbReference type="Pfam" id="PF00583">
    <property type="entry name" value="Acetyltransf_1"/>
    <property type="match status" value="1"/>
</dbReference>
<gene>
    <name evidence="4" type="ORF">H9647_09045</name>
</gene>
<dbReference type="SUPFAM" id="SSF55729">
    <property type="entry name" value="Acyl-CoA N-acyltransferases (Nat)"/>
    <property type="match status" value="1"/>
</dbReference>